<dbReference type="AlphaFoldDB" id="A0A3D9KJU3"/>
<reference evidence="1 2" key="1">
    <citation type="submission" date="2018-07" db="EMBL/GenBank/DDBJ databases">
        <title>Genomic Encyclopedia of Type Strains, Phase III (KMG-III): the genomes of soil and plant-associated and newly described type strains.</title>
        <authorList>
            <person name="Whitman W."/>
        </authorList>
    </citation>
    <scope>NUCLEOTIDE SEQUENCE [LARGE SCALE GENOMIC DNA]</scope>
    <source>
        <strain evidence="1 2">CECT 7287</strain>
    </source>
</reference>
<evidence type="ECO:0000313" key="2">
    <source>
        <dbReference type="Proteomes" id="UP000256977"/>
    </source>
</evidence>
<sequence length="168" mass="18398">MKETITVIGIEVNEIGAVLSIEGGDVVTVHDEQFRDSSVIQAVKNAVTFAHVLGHVPFMFYGGAEALYRLAEIDGRVAEYSRLGGHYAWKRDDIFRHYRADFQSESAMREDAAKELAAGNDIFGPSAAVEPQEDGTFLLTMWSDGATVRTDFVETALTLAGFTSDDSE</sequence>
<protein>
    <submittedName>
        <fullName evidence="1">Uncharacterized protein</fullName>
    </submittedName>
</protein>
<dbReference type="EMBL" id="QRDZ01000003">
    <property type="protein sequence ID" value="RED86194.1"/>
    <property type="molecule type" value="Genomic_DNA"/>
</dbReference>
<accession>A0A3D9KJU3</accession>
<comment type="caution">
    <text evidence="1">The sequence shown here is derived from an EMBL/GenBank/DDBJ whole genome shotgun (WGS) entry which is preliminary data.</text>
</comment>
<keyword evidence="2" id="KW-1185">Reference proteome</keyword>
<gene>
    <name evidence="1" type="ORF">DFP98_10345</name>
</gene>
<dbReference type="Proteomes" id="UP000256977">
    <property type="component" value="Unassembled WGS sequence"/>
</dbReference>
<dbReference type="RefSeq" id="WP_116059337.1">
    <property type="nucleotide sequence ID" value="NZ_QRDZ01000003.1"/>
</dbReference>
<organism evidence="1 2">
    <name type="scientific">Cohnella phaseoli</name>
    <dbReference type="NCBI Taxonomy" id="456490"/>
    <lineage>
        <taxon>Bacteria</taxon>
        <taxon>Bacillati</taxon>
        <taxon>Bacillota</taxon>
        <taxon>Bacilli</taxon>
        <taxon>Bacillales</taxon>
        <taxon>Paenibacillaceae</taxon>
        <taxon>Cohnella</taxon>
    </lineage>
</organism>
<evidence type="ECO:0000313" key="1">
    <source>
        <dbReference type="EMBL" id="RED86194.1"/>
    </source>
</evidence>
<name>A0A3D9KJU3_9BACL</name>
<proteinExistence type="predicted"/>